<comment type="caution">
    <text evidence="9">The sequence shown here is derived from an EMBL/GenBank/DDBJ whole genome shotgun (WGS) entry which is preliminary data.</text>
</comment>
<reference evidence="9 10" key="1">
    <citation type="submission" date="2019-03" db="EMBL/GenBank/DDBJ databases">
        <title>Genomic Encyclopedia of Type Strains, Phase IV (KMG-IV): sequencing the most valuable type-strain genomes for metagenomic binning, comparative biology and taxonomic classification.</title>
        <authorList>
            <person name="Goeker M."/>
        </authorList>
    </citation>
    <scope>NUCLEOTIDE SEQUENCE [LARGE SCALE GENOMIC DNA]</scope>
    <source>
        <strain evidence="9 10">DSM 22958</strain>
    </source>
</reference>
<dbReference type="GO" id="GO:0008932">
    <property type="term" value="F:lytic endotransglycosylase activity"/>
    <property type="evidence" value="ECO:0007669"/>
    <property type="project" value="UniProtKB-UniRule"/>
</dbReference>
<feature type="compositionally biased region" description="Basic and acidic residues" evidence="8">
    <location>
        <begin position="372"/>
        <end position="395"/>
    </location>
</feature>
<dbReference type="PANTHER" id="PTHR30518">
    <property type="entry name" value="ENDOLYTIC MUREIN TRANSGLYCOSYLASE"/>
    <property type="match status" value="1"/>
</dbReference>
<dbReference type="InterPro" id="IPR003770">
    <property type="entry name" value="MLTG-like"/>
</dbReference>
<dbReference type="GO" id="GO:0071555">
    <property type="term" value="P:cell wall organization"/>
    <property type="evidence" value="ECO:0007669"/>
    <property type="project" value="UniProtKB-KW"/>
</dbReference>
<keyword evidence="10" id="KW-1185">Reference proteome</keyword>
<dbReference type="EC" id="4.2.2.29" evidence="7"/>
<comment type="catalytic activity">
    <reaction evidence="7">
        <text>a peptidoglycan chain = a peptidoglycan chain with N-acetyl-1,6-anhydromuramyl-[peptide] at the reducing end + a peptidoglycan chain with N-acetylglucosamine at the non-reducing end.</text>
        <dbReference type="EC" id="4.2.2.29"/>
    </reaction>
</comment>
<name>A0A4R2GWS6_9HYPH</name>
<feature type="region of interest" description="Disordered" evidence="8">
    <location>
        <begin position="1"/>
        <end position="54"/>
    </location>
</feature>
<keyword evidence="1 7" id="KW-1003">Cell membrane</keyword>
<dbReference type="Pfam" id="PF02618">
    <property type="entry name" value="YceG"/>
    <property type="match status" value="1"/>
</dbReference>
<evidence type="ECO:0000256" key="3">
    <source>
        <dbReference type="ARBA" id="ARBA00022989"/>
    </source>
</evidence>
<keyword evidence="4 7" id="KW-0472">Membrane</keyword>
<keyword evidence="7" id="KW-0997">Cell inner membrane</keyword>
<evidence type="ECO:0000256" key="6">
    <source>
        <dbReference type="ARBA" id="ARBA00023316"/>
    </source>
</evidence>
<evidence type="ECO:0000256" key="2">
    <source>
        <dbReference type="ARBA" id="ARBA00022692"/>
    </source>
</evidence>
<evidence type="ECO:0000256" key="5">
    <source>
        <dbReference type="ARBA" id="ARBA00023239"/>
    </source>
</evidence>
<dbReference type="GO" id="GO:0005886">
    <property type="term" value="C:plasma membrane"/>
    <property type="evidence" value="ECO:0007669"/>
    <property type="project" value="UniProtKB-SubCell"/>
</dbReference>
<dbReference type="CDD" id="cd08010">
    <property type="entry name" value="MltG_like"/>
    <property type="match status" value="1"/>
</dbReference>
<feature type="transmembrane region" description="Helical" evidence="7">
    <location>
        <begin position="56"/>
        <end position="81"/>
    </location>
</feature>
<dbReference type="AlphaFoldDB" id="A0A4R2GWS6"/>
<keyword evidence="2 7" id="KW-0812">Transmembrane</keyword>
<proteinExistence type="inferred from homology"/>
<gene>
    <name evidence="7" type="primary">mltG</name>
    <name evidence="9" type="ORF">EV666_102282</name>
</gene>
<feature type="site" description="Important for catalytic activity" evidence="7">
    <location>
        <position position="256"/>
    </location>
</feature>
<evidence type="ECO:0000313" key="10">
    <source>
        <dbReference type="Proteomes" id="UP000294881"/>
    </source>
</evidence>
<accession>A0A4R2GWS6</accession>
<dbReference type="Proteomes" id="UP000294881">
    <property type="component" value="Unassembled WGS sequence"/>
</dbReference>
<dbReference type="NCBIfam" id="TIGR00247">
    <property type="entry name" value="endolytic transglycosylase MltG"/>
    <property type="match status" value="1"/>
</dbReference>
<comment type="function">
    <text evidence="7">Functions as a peptidoglycan terminase that cleaves nascent peptidoglycan strands endolytically to terminate their elongation.</text>
</comment>
<sequence>MNGPGMSDNNRTSIGKANPAPEKGARVRSLKSPTEAIKPEVVPPPPPRRRRERGGFVNSMSNFLTAIVVGALAVGGTVYVLKSEFNAPGPLSADKVVMVKGGARAVADSLQREGVISQPTLFLAGVYVSGANDDVKAGEYLFRKGASLREVMDTLVSGKTVLHNFTVPEGLTSEQIVARLRDADLLTGEITEIPPEGALLPETYRISRGASRQQILDRMRQDGRRVLAEVWARRAPDLPLKTPEELVTMASIVEKETGRADERTRVAGVFINRLQKGMRLQSDPTIVYGIVGGKGALGRPLSRADITTPTPYNTYTINGLPPGPIANPGRAALEAVANPSRTRDLYFVADGTGGHTFSETLDQHNRGVSRLRQIESSRKAQDDAAGKPAEGKPAEGEAGGAPGGADPTAEAPQSPGGRPRAFDASEGTDKDPLLNKTYDLNSPQVVPKVR</sequence>
<dbReference type="PANTHER" id="PTHR30518:SF2">
    <property type="entry name" value="ENDOLYTIC MUREIN TRANSGLYCOSYLASE"/>
    <property type="match status" value="1"/>
</dbReference>
<evidence type="ECO:0000256" key="4">
    <source>
        <dbReference type="ARBA" id="ARBA00023136"/>
    </source>
</evidence>
<protein>
    <recommendedName>
        <fullName evidence="7">Endolytic murein transglycosylase</fullName>
        <ecNumber evidence="7">4.2.2.29</ecNumber>
    </recommendedName>
    <alternativeName>
        <fullName evidence="7">Peptidoglycan lytic transglycosylase</fullName>
    </alternativeName>
    <alternativeName>
        <fullName evidence="7">Peptidoglycan polymerization terminase</fullName>
    </alternativeName>
</protein>
<dbReference type="Gene3D" id="3.30.1490.480">
    <property type="entry name" value="Endolytic murein transglycosylase"/>
    <property type="match status" value="1"/>
</dbReference>
<dbReference type="EMBL" id="SLWL01000002">
    <property type="protein sequence ID" value="TCO15303.1"/>
    <property type="molecule type" value="Genomic_DNA"/>
</dbReference>
<keyword evidence="3 7" id="KW-1133">Transmembrane helix</keyword>
<evidence type="ECO:0000256" key="1">
    <source>
        <dbReference type="ARBA" id="ARBA00022475"/>
    </source>
</evidence>
<dbReference type="Gene3D" id="3.30.160.60">
    <property type="entry name" value="Classic Zinc Finger"/>
    <property type="match status" value="1"/>
</dbReference>
<evidence type="ECO:0000256" key="7">
    <source>
        <dbReference type="HAMAP-Rule" id="MF_02065"/>
    </source>
</evidence>
<evidence type="ECO:0000313" key="9">
    <source>
        <dbReference type="EMBL" id="TCO15303.1"/>
    </source>
</evidence>
<comment type="similarity">
    <text evidence="7">Belongs to the transglycosylase MltG family.</text>
</comment>
<organism evidence="9 10">
    <name type="scientific">Camelimonas lactis</name>
    <dbReference type="NCBI Taxonomy" id="659006"/>
    <lineage>
        <taxon>Bacteria</taxon>
        <taxon>Pseudomonadati</taxon>
        <taxon>Pseudomonadota</taxon>
        <taxon>Alphaproteobacteria</taxon>
        <taxon>Hyphomicrobiales</taxon>
        <taxon>Chelatococcaceae</taxon>
        <taxon>Camelimonas</taxon>
    </lineage>
</organism>
<dbReference type="GO" id="GO:0009252">
    <property type="term" value="P:peptidoglycan biosynthetic process"/>
    <property type="evidence" value="ECO:0007669"/>
    <property type="project" value="UniProtKB-UniRule"/>
</dbReference>
<keyword evidence="5 7" id="KW-0456">Lyase</keyword>
<keyword evidence="6 7" id="KW-0961">Cell wall biogenesis/degradation</keyword>
<feature type="compositionally biased region" description="Basic and acidic residues" evidence="8">
    <location>
        <begin position="420"/>
        <end position="433"/>
    </location>
</feature>
<comment type="subcellular location">
    <subcellularLocation>
        <location evidence="7">Cell inner membrane</location>
        <topology evidence="7">Single-pass membrane protein</topology>
    </subcellularLocation>
</comment>
<dbReference type="HAMAP" id="MF_02065">
    <property type="entry name" value="MltG"/>
    <property type="match status" value="1"/>
</dbReference>
<evidence type="ECO:0000256" key="8">
    <source>
        <dbReference type="SAM" id="MobiDB-lite"/>
    </source>
</evidence>
<feature type="region of interest" description="Disordered" evidence="8">
    <location>
        <begin position="357"/>
        <end position="450"/>
    </location>
</feature>